<feature type="chain" id="PRO_5037942661" evidence="1">
    <location>
        <begin position="20"/>
        <end position="341"/>
    </location>
</feature>
<dbReference type="CDD" id="cd06325">
    <property type="entry name" value="PBP1_ABC_unchar_transporter"/>
    <property type="match status" value="1"/>
</dbReference>
<comment type="caution">
    <text evidence="2">The sequence shown here is derived from an EMBL/GenBank/DDBJ whole genome shotgun (WGS) entry which is preliminary data.</text>
</comment>
<reference evidence="2" key="2">
    <citation type="journal article" date="2021" name="Sci. Rep.">
        <title>The distribution of antibiotic resistance genes in chicken gut microbiota commensals.</title>
        <authorList>
            <person name="Juricova H."/>
            <person name="Matiasovicova J."/>
            <person name="Kubasova T."/>
            <person name="Cejkova D."/>
            <person name="Rychlik I."/>
        </authorList>
    </citation>
    <scope>NUCLEOTIDE SEQUENCE</scope>
    <source>
        <strain evidence="2">An582</strain>
    </source>
</reference>
<dbReference type="InterPro" id="IPR007487">
    <property type="entry name" value="ABC_transpt-TYRBP-like"/>
</dbReference>
<dbReference type="EMBL" id="JACJKS010000004">
    <property type="protein sequence ID" value="MBM6947912.1"/>
    <property type="molecule type" value="Genomic_DNA"/>
</dbReference>
<dbReference type="PROSITE" id="PS51257">
    <property type="entry name" value="PROKAR_LIPOPROTEIN"/>
    <property type="match status" value="1"/>
</dbReference>
<name>A0A938XD01_9CLOT</name>
<proteinExistence type="predicted"/>
<reference evidence="2" key="1">
    <citation type="submission" date="2020-08" db="EMBL/GenBank/DDBJ databases">
        <authorList>
            <person name="Cejkova D."/>
            <person name="Kubasova T."/>
            <person name="Jahodarova E."/>
            <person name="Rychlik I."/>
        </authorList>
    </citation>
    <scope>NUCLEOTIDE SEQUENCE</scope>
    <source>
        <strain evidence="2">An582</strain>
    </source>
</reference>
<dbReference type="PANTHER" id="PTHR35271">
    <property type="entry name" value="ABC TRANSPORTER, SUBSTRATE-BINDING LIPOPROTEIN-RELATED"/>
    <property type="match status" value="1"/>
</dbReference>
<evidence type="ECO:0000313" key="2">
    <source>
        <dbReference type="EMBL" id="MBM6947912.1"/>
    </source>
</evidence>
<dbReference type="PANTHER" id="PTHR35271:SF1">
    <property type="entry name" value="ABC TRANSPORTER, SUBSTRATE-BINDING LIPOPROTEIN"/>
    <property type="match status" value="1"/>
</dbReference>
<feature type="signal peptide" evidence="1">
    <location>
        <begin position="1"/>
        <end position="19"/>
    </location>
</feature>
<dbReference type="InterPro" id="IPR028082">
    <property type="entry name" value="Peripla_BP_I"/>
</dbReference>
<evidence type="ECO:0000256" key="1">
    <source>
        <dbReference type="SAM" id="SignalP"/>
    </source>
</evidence>
<dbReference type="Proteomes" id="UP000705508">
    <property type="component" value="Unassembled WGS sequence"/>
</dbReference>
<evidence type="ECO:0000313" key="3">
    <source>
        <dbReference type="Proteomes" id="UP000705508"/>
    </source>
</evidence>
<gene>
    <name evidence="2" type="ORF">H6A20_04425</name>
</gene>
<dbReference type="Pfam" id="PF04392">
    <property type="entry name" value="ABC_sub_bind"/>
    <property type="match status" value="1"/>
</dbReference>
<dbReference type="AlphaFoldDB" id="A0A938XD01"/>
<dbReference type="SUPFAM" id="SSF53822">
    <property type="entry name" value="Periplasmic binding protein-like I"/>
    <property type="match status" value="1"/>
</dbReference>
<protein>
    <submittedName>
        <fullName evidence="2">ABC transporter substrate-binding protein</fullName>
    </submittedName>
</protein>
<sequence>MKRKATAVLMAAVCTTVMAAGCAGSSGSSGSGENGYTIGISQFAEHGSLDNCREGFLQGLAGEGIVEGENLTVEYQNAAADMGTAGQISDAFVSDKVDLICAIATPTAQSAFNAAMDTDISVVYTAVTDPVAAELADEDGNPTGNITGTSDELPIKEQLEMIRQMLPDAQKVGILYTTSEANSLSALETYKELAGDYGFEIVESGISTTADISLAADDLLSQVDCITNLTDNTVVASLPTILDKANEKGVPVFGSEIEQVRIGCLAAEGLDYIALGEQTGQMAAKILKGEAEASEMPYETITEPGFYVNMKVAENLGITVPEELADSAVESFDRIEDASAE</sequence>
<keyword evidence="1" id="KW-0732">Signal</keyword>
<dbReference type="Gene3D" id="3.40.50.2300">
    <property type="match status" value="2"/>
</dbReference>
<organism evidence="2 3">
    <name type="scientific">Mordavella massiliensis</name>
    <dbReference type="NCBI Taxonomy" id="1871024"/>
    <lineage>
        <taxon>Bacteria</taxon>
        <taxon>Bacillati</taxon>
        <taxon>Bacillota</taxon>
        <taxon>Clostridia</taxon>
        <taxon>Eubacteriales</taxon>
        <taxon>Clostridiaceae</taxon>
        <taxon>Mordavella</taxon>
    </lineage>
</organism>
<accession>A0A938XD01</accession>